<organism evidence="2 3">
    <name type="scientific">Lutibacter oceani</name>
    <dbReference type="NCBI Taxonomy" id="1853311"/>
    <lineage>
        <taxon>Bacteria</taxon>
        <taxon>Pseudomonadati</taxon>
        <taxon>Bacteroidota</taxon>
        <taxon>Flavobacteriia</taxon>
        <taxon>Flavobacteriales</taxon>
        <taxon>Flavobacteriaceae</taxon>
        <taxon>Lutibacter</taxon>
    </lineage>
</organism>
<feature type="transmembrane region" description="Helical" evidence="1">
    <location>
        <begin position="20"/>
        <end position="38"/>
    </location>
</feature>
<dbReference type="EMBL" id="QTTQ01000009">
    <property type="protein sequence ID" value="REE83155.1"/>
    <property type="molecule type" value="Genomic_DNA"/>
</dbReference>
<dbReference type="RefSeq" id="WP_115877836.1">
    <property type="nucleotide sequence ID" value="NZ_QTTQ01000009.1"/>
</dbReference>
<comment type="caution">
    <text evidence="2">The sequence shown here is derived from an EMBL/GenBank/DDBJ whole genome shotgun (WGS) entry which is preliminary data.</text>
</comment>
<evidence type="ECO:0000256" key="1">
    <source>
        <dbReference type="SAM" id="Phobius"/>
    </source>
</evidence>
<name>A0A3D9S2Q7_9FLAO</name>
<dbReference type="OrthoDB" id="6330679at2"/>
<reference evidence="2 3" key="1">
    <citation type="submission" date="2018-08" db="EMBL/GenBank/DDBJ databases">
        <title>Genomic Encyclopedia of Type Strains, Phase III (KMG-III): the genomes of soil and plant-associated and newly described type strains.</title>
        <authorList>
            <person name="Whitman W."/>
        </authorList>
    </citation>
    <scope>NUCLEOTIDE SEQUENCE [LARGE SCALE GENOMIC DNA]</scope>
    <source>
        <strain evidence="2 3">325-5</strain>
    </source>
</reference>
<evidence type="ECO:0000313" key="2">
    <source>
        <dbReference type="EMBL" id="REE83155.1"/>
    </source>
</evidence>
<keyword evidence="1 2" id="KW-0812">Transmembrane</keyword>
<gene>
    <name evidence="2" type="ORF">BX611_0438</name>
</gene>
<feature type="transmembrane region" description="Helical" evidence="1">
    <location>
        <begin position="123"/>
        <end position="145"/>
    </location>
</feature>
<keyword evidence="3" id="KW-1185">Reference proteome</keyword>
<accession>A0A3D9S2Q7</accession>
<dbReference type="InterPro" id="IPR032307">
    <property type="entry name" value="PepSY_TM-like_2"/>
</dbReference>
<feature type="transmembrane region" description="Helical" evidence="1">
    <location>
        <begin position="154"/>
        <end position="170"/>
    </location>
</feature>
<sequence>MKSKKSTNFYMRIIHRYLGFFLIGIMIVYALSGTVLIFRNTDAFKVEKQNEKKLQPGLEIAELGKMLRIRDIKIEKTENNILYFNNGTYNNSTGVANYTSKELPFVLDKMTHLHKATTDNPLYWLNIFFGLSLLFFAVSSFWMFLPKTKTFKKGMYFTLGGVVLTLILIFI</sequence>
<keyword evidence="1" id="KW-0472">Membrane</keyword>
<dbReference type="AlphaFoldDB" id="A0A3D9S2Q7"/>
<evidence type="ECO:0000313" key="3">
    <source>
        <dbReference type="Proteomes" id="UP000256429"/>
    </source>
</evidence>
<dbReference type="PANTHER" id="PTHR40115">
    <property type="entry name" value="INNER MEMBRANE PROTEIN WITH PEPSY TM HELIX"/>
    <property type="match status" value="1"/>
</dbReference>
<proteinExistence type="predicted"/>
<dbReference type="Proteomes" id="UP000256429">
    <property type="component" value="Unassembled WGS sequence"/>
</dbReference>
<keyword evidence="1" id="KW-1133">Transmembrane helix</keyword>
<protein>
    <submittedName>
        <fullName evidence="2">PepSY-associated transmembrane protein</fullName>
    </submittedName>
</protein>
<dbReference type="PANTHER" id="PTHR40115:SF1">
    <property type="entry name" value="INNER MEMBRANE PROTEIN WITH PEPSY TM HELIX"/>
    <property type="match status" value="1"/>
</dbReference>